<proteinExistence type="predicted"/>
<name>A0A099KDJ5_COLPS</name>
<keyword evidence="1" id="KW-0812">Transmembrane</keyword>
<dbReference type="EMBL" id="JQED01000053">
    <property type="protein sequence ID" value="KGJ87603.1"/>
    <property type="molecule type" value="Genomic_DNA"/>
</dbReference>
<dbReference type="RefSeq" id="WP_033095308.1">
    <property type="nucleotide sequence ID" value="NZ_JQED01000053.1"/>
</dbReference>
<dbReference type="Proteomes" id="UP000029843">
    <property type="component" value="Unassembled WGS sequence"/>
</dbReference>
<protein>
    <submittedName>
        <fullName evidence="2">FixH family protein</fullName>
    </submittedName>
</protein>
<sequence>MKSSWYREPWAWLVFILPFTAVVAGIATYIIANTNPDTLVVGDYYKKGKSINLEVGKVKTAQKLGMRFALQLKGNELIIKPTGIEKIFPLLNINFIHPTLEERDFYLALTPDGNGYFRHQFDHEISGKWKLTLSPFEGHWKIQDTISLPQSDFIDLVPNPIKAQ</sequence>
<gene>
    <name evidence="2" type="ORF">ND2E_4341</name>
</gene>
<organism evidence="2 3">
    <name type="scientific">Colwellia psychrerythraea</name>
    <name type="common">Vibrio psychroerythus</name>
    <dbReference type="NCBI Taxonomy" id="28229"/>
    <lineage>
        <taxon>Bacteria</taxon>
        <taxon>Pseudomonadati</taxon>
        <taxon>Pseudomonadota</taxon>
        <taxon>Gammaproteobacteria</taxon>
        <taxon>Alteromonadales</taxon>
        <taxon>Colwelliaceae</taxon>
        <taxon>Colwellia</taxon>
    </lineage>
</organism>
<feature type="transmembrane region" description="Helical" evidence="1">
    <location>
        <begin position="12"/>
        <end position="32"/>
    </location>
</feature>
<evidence type="ECO:0000256" key="1">
    <source>
        <dbReference type="SAM" id="Phobius"/>
    </source>
</evidence>
<evidence type="ECO:0000313" key="2">
    <source>
        <dbReference type="EMBL" id="KGJ87603.1"/>
    </source>
</evidence>
<dbReference type="InterPro" id="IPR008620">
    <property type="entry name" value="FixH"/>
</dbReference>
<keyword evidence="1" id="KW-0472">Membrane</keyword>
<evidence type="ECO:0000313" key="3">
    <source>
        <dbReference type="Proteomes" id="UP000029843"/>
    </source>
</evidence>
<dbReference type="PATRIC" id="fig|28229.4.peg.3703"/>
<dbReference type="OrthoDB" id="5295180at2"/>
<accession>A0A099KDJ5</accession>
<dbReference type="AlphaFoldDB" id="A0A099KDJ5"/>
<keyword evidence="1" id="KW-1133">Transmembrane helix</keyword>
<comment type="caution">
    <text evidence="2">The sequence shown here is derived from an EMBL/GenBank/DDBJ whole genome shotgun (WGS) entry which is preliminary data.</text>
</comment>
<reference evidence="2 3" key="1">
    <citation type="submission" date="2014-08" db="EMBL/GenBank/DDBJ databases">
        <title>Genomic and Phenotypic Diversity of Colwellia psychrerythraea strains from Disparate Marine Basins.</title>
        <authorList>
            <person name="Techtmann S.M."/>
            <person name="Stelling S.C."/>
            <person name="Utturkar S.M."/>
            <person name="Alshibli N."/>
            <person name="Harris A."/>
            <person name="Brown S.D."/>
            <person name="Hazen T.C."/>
        </authorList>
    </citation>
    <scope>NUCLEOTIDE SEQUENCE [LARGE SCALE GENOMIC DNA]</scope>
    <source>
        <strain evidence="2 3">ND2E</strain>
    </source>
</reference>
<dbReference type="Pfam" id="PF05751">
    <property type="entry name" value="FixH"/>
    <property type="match status" value="1"/>
</dbReference>